<evidence type="ECO:0000313" key="3">
    <source>
        <dbReference type="EMBL" id="MDQ0441409.1"/>
    </source>
</evidence>
<feature type="region of interest" description="Disordered" evidence="1">
    <location>
        <begin position="63"/>
        <end position="93"/>
    </location>
</feature>
<feature type="signal peptide" evidence="2">
    <location>
        <begin position="1"/>
        <end position="24"/>
    </location>
</feature>
<protein>
    <recommendedName>
        <fullName evidence="5">Curli production assembly/transport component CsgF</fullName>
    </recommendedName>
</protein>
<dbReference type="RefSeq" id="WP_238250006.1">
    <property type="nucleotide sequence ID" value="NZ_BPQX01000037.1"/>
</dbReference>
<reference evidence="3 4" key="1">
    <citation type="submission" date="2023-07" db="EMBL/GenBank/DDBJ databases">
        <title>Genomic Encyclopedia of Type Strains, Phase IV (KMG-IV): sequencing the most valuable type-strain genomes for metagenomic binning, comparative biology and taxonomic classification.</title>
        <authorList>
            <person name="Goeker M."/>
        </authorList>
    </citation>
    <scope>NUCLEOTIDE SEQUENCE [LARGE SCALE GENOMIC DNA]</scope>
    <source>
        <strain evidence="3 4">DSM 19562</strain>
    </source>
</reference>
<evidence type="ECO:0000256" key="2">
    <source>
        <dbReference type="SAM" id="SignalP"/>
    </source>
</evidence>
<evidence type="ECO:0000256" key="1">
    <source>
        <dbReference type="SAM" id="MobiDB-lite"/>
    </source>
</evidence>
<feature type="chain" id="PRO_5047218215" description="Curli production assembly/transport component CsgF" evidence="2">
    <location>
        <begin position="25"/>
        <end position="93"/>
    </location>
</feature>
<name>A0ABU0HGG3_9HYPH</name>
<evidence type="ECO:0000313" key="4">
    <source>
        <dbReference type="Proteomes" id="UP001236369"/>
    </source>
</evidence>
<organism evidence="3 4">
    <name type="scientific">Methylobacterium persicinum</name>
    <dbReference type="NCBI Taxonomy" id="374426"/>
    <lineage>
        <taxon>Bacteria</taxon>
        <taxon>Pseudomonadati</taxon>
        <taxon>Pseudomonadota</taxon>
        <taxon>Alphaproteobacteria</taxon>
        <taxon>Hyphomicrobiales</taxon>
        <taxon>Methylobacteriaceae</taxon>
        <taxon>Methylobacterium</taxon>
    </lineage>
</organism>
<sequence length="93" mass="8871">MTKLALTLVTVLSALPAAATVATAQPLPPGVFVPPGGFAIISRNNTGGDVSVTIPRGATGAETFTSNSAAGGNAGRPELAVPNGSAGGGGNSR</sequence>
<dbReference type="Proteomes" id="UP001236369">
    <property type="component" value="Unassembled WGS sequence"/>
</dbReference>
<gene>
    <name evidence="3" type="ORF">QO016_000892</name>
</gene>
<dbReference type="EMBL" id="JAUSVV010000002">
    <property type="protein sequence ID" value="MDQ0441409.1"/>
    <property type="molecule type" value="Genomic_DNA"/>
</dbReference>
<evidence type="ECO:0008006" key="5">
    <source>
        <dbReference type="Google" id="ProtNLM"/>
    </source>
</evidence>
<accession>A0ABU0HGG3</accession>
<keyword evidence="4" id="KW-1185">Reference proteome</keyword>
<proteinExistence type="predicted"/>
<keyword evidence="2" id="KW-0732">Signal</keyword>
<comment type="caution">
    <text evidence="3">The sequence shown here is derived from an EMBL/GenBank/DDBJ whole genome shotgun (WGS) entry which is preliminary data.</text>
</comment>